<evidence type="ECO:0000259" key="3">
    <source>
        <dbReference type="Pfam" id="PF03178"/>
    </source>
</evidence>
<sequence>MAATQAAGCGLNYVVTAHRPTNISGSVVGHFTGPDDINLIVSKCTRIEIHTLTPEGLKGILDVPIYGRVACMELFRPPVGNKPGKDLLFILTERHKFCVLEYDSNTGELVTKANGDASDRVGRPVDDGQIGIIDPSQRMIGLHMYEGLFKVIPIDDRGQLHEAFNVRVEELRVKDMKFLAGFPKPTVGVLYEDNKKARHFKSHTVSVKDKEFVEGPWQQSNLDAGANRIVAVPAPLAGALIIGESVIAYLSHENPMRCTAITQTNITAVGRIDEDGSRYLLGDRRGQLYLLALMHDGNSVVSLQLEMLGHVSPPATLSYLDNSVVFVGCTCGDSQLIRLHPNPLSEAEPNDMVEVLDTFLNLGPIVDFAVVDLERQGQGQVVTCSGVGRQGSLRTVRNGIGMIEHSSIEMDGIRDMWALRASYPDEFDTHLVLTFVSATRLLSISVDDELGEVELDGFLADVQTVLCANVLPDQLIQVTSRAVRLLPASGESLLTQWEAPEGLHINLASASPSQVLIALGEGNVILLQIGEGSLQQVGQVKLEAEVACLDISPLNADASASALAAVGDWRQQLHVLSTPALTPLTEEGLGGEVIPRSVLFVQFEGIDYLLCALGDGHLFHWHVNADTGVLSQRKKLSLGTQPIILRKLHACGTAHGSTVFAASDRPTVIHSANKKLLYSNLNEQNVTHVTSFNSSAFPGALALAKEDSMLIGNMDDIQRLQLRTIPLGEQPRRIAHQESSRTFAVCCDSFPFTNGPEYTPDAVRLMDDQSFETIHRHELDPDERCAALLSTSLADDPEVYYIVGTAYEYETDSEPTKGRILVLGVREGHLHVVYEKEVRGAVWNLNNFQGKLLAAIHNKVELFKWNARSNSARELVHECAHSGHVMALYVATRGDFILVGDLMKSMSLLLYKAEEGQLELRARDYSSNWMTAVEMLDDDVYLGAENSYNLFTCRKNNDDALDNNRTRLEMAGAYHLGEFVNRFRHGSLVMKLPDSEAAQIPTTLFGTVNGSLGVLASLPSELYETLSRLQDCLRTVVKGVGGLDHKDWRAFNNGLKTLEASSFIDGDLVEQLLELPRDSQDKVAAAMGPDTSTEELCRTVEELGRALH</sequence>
<feature type="domain" description="RSE1/DDB1/CPSF1 C-terminal" evidence="3">
    <location>
        <begin position="763"/>
        <end position="1073"/>
    </location>
</feature>
<dbReference type="Gene3D" id="2.130.10.10">
    <property type="entry name" value="YVTN repeat-like/Quinoprotein amine dehydrogenase"/>
    <property type="match status" value="3"/>
</dbReference>
<dbReference type="InterPro" id="IPR050358">
    <property type="entry name" value="RSE1/DDB1/CFT1"/>
</dbReference>
<dbReference type="Pfam" id="PF23726">
    <property type="entry name" value="Beta-prop_RSE1_2nd"/>
    <property type="match status" value="1"/>
</dbReference>
<dbReference type="InterPro" id="IPR036322">
    <property type="entry name" value="WD40_repeat_dom_sf"/>
</dbReference>
<evidence type="ECO:0000256" key="2">
    <source>
        <dbReference type="ARBA" id="ARBA00023242"/>
    </source>
</evidence>
<comment type="subcellular location">
    <subcellularLocation>
        <location evidence="1">Nucleus</location>
    </subcellularLocation>
</comment>
<evidence type="ECO:0008006" key="8">
    <source>
        <dbReference type="Google" id="ProtNLM"/>
    </source>
</evidence>
<comment type="caution">
    <text evidence="6">The sequence shown here is derived from an EMBL/GenBank/DDBJ whole genome shotgun (WGS) entry which is preliminary data.</text>
</comment>
<evidence type="ECO:0000259" key="4">
    <source>
        <dbReference type="Pfam" id="PF10433"/>
    </source>
</evidence>
<dbReference type="EMBL" id="JALJOQ010000019">
    <property type="protein sequence ID" value="KAK9809486.1"/>
    <property type="molecule type" value="Genomic_DNA"/>
</dbReference>
<feature type="domain" description="RSE1/DDB1/CPSF1 first beta-propeller" evidence="4">
    <location>
        <begin position="23"/>
        <end position="359"/>
    </location>
</feature>
<dbReference type="SUPFAM" id="SSF50978">
    <property type="entry name" value="WD40 repeat-like"/>
    <property type="match status" value="1"/>
</dbReference>
<dbReference type="PANTHER" id="PTHR10644">
    <property type="entry name" value="DNA REPAIR/RNA PROCESSING CPSF FAMILY"/>
    <property type="match status" value="1"/>
</dbReference>
<dbReference type="InterPro" id="IPR058543">
    <property type="entry name" value="Beta-prop_RSE1/DDB1/CPSF1_2nd"/>
</dbReference>
<dbReference type="InterPro" id="IPR004871">
    <property type="entry name" value="RSE1/DDB1/CPSF1_C"/>
</dbReference>
<feature type="domain" description="RSE1/DDB1/CPSF1 second beta-propeller" evidence="5">
    <location>
        <begin position="404"/>
        <end position="712"/>
    </location>
</feature>
<reference evidence="6 7" key="1">
    <citation type="journal article" date="2024" name="Nat. Commun.">
        <title>Phylogenomics reveals the evolutionary origins of lichenization in chlorophyte algae.</title>
        <authorList>
            <person name="Puginier C."/>
            <person name="Libourel C."/>
            <person name="Otte J."/>
            <person name="Skaloud P."/>
            <person name="Haon M."/>
            <person name="Grisel S."/>
            <person name="Petersen M."/>
            <person name="Berrin J.G."/>
            <person name="Delaux P.M."/>
            <person name="Dal Grande F."/>
            <person name="Keller J."/>
        </authorList>
    </citation>
    <scope>NUCLEOTIDE SEQUENCE [LARGE SCALE GENOMIC DNA]</scope>
    <source>
        <strain evidence="6 7">SAG 2036</strain>
    </source>
</reference>
<protein>
    <recommendedName>
        <fullName evidence="8">DNA damage-binding protein 1</fullName>
    </recommendedName>
</protein>
<evidence type="ECO:0000259" key="5">
    <source>
        <dbReference type="Pfam" id="PF23726"/>
    </source>
</evidence>
<organism evidence="6 7">
    <name type="scientific">Symbiochloris irregularis</name>
    <dbReference type="NCBI Taxonomy" id="706552"/>
    <lineage>
        <taxon>Eukaryota</taxon>
        <taxon>Viridiplantae</taxon>
        <taxon>Chlorophyta</taxon>
        <taxon>core chlorophytes</taxon>
        <taxon>Trebouxiophyceae</taxon>
        <taxon>Trebouxiales</taxon>
        <taxon>Trebouxiaceae</taxon>
        <taxon>Symbiochloris</taxon>
    </lineage>
</organism>
<accession>A0AAW1P7S3</accession>
<dbReference type="Pfam" id="PF03178">
    <property type="entry name" value="CPSF_A"/>
    <property type="match status" value="1"/>
</dbReference>
<evidence type="ECO:0000313" key="7">
    <source>
        <dbReference type="Proteomes" id="UP001465755"/>
    </source>
</evidence>
<dbReference type="Proteomes" id="UP001465755">
    <property type="component" value="Unassembled WGS sequence"/>
</dbReference>
<dbReference type="InterPro" id="IPR015943">
    <property type="entry name" value="WD40/YVTN_repeat-like_dom_sf"/>
</dbReference>
<dbReference type="AlphaFoldDB" id="A0AAW1P7S3"/>
<dbReference type="Pfam" id="PF10433">
    <property type="entry name" value="Beta-prop_RSE1_1st"/>
    <property type="match status" value="1"/>
</dbReference>
<dbReference type="FunFam" id="2.130.10.10:FF:000592">
    <property type="entry name" value="UV-damaged DNA binding protein"/>
    <property type="match status" value="1"/>
</dbReference>
<dbReference type="GO" id="GO:0005634">
    <property type="term" value="C:nucleus"/>
    <property type="evidence" value="ECO:0007669"/>
    <property type="project" value="UniProtKB-SubCell"/>
</dbReference>
<keyword evidence="2" id="KW-0539">Nucleus</keyword>
<keyword evidence="7" id="KW-1185">Reference proteome</keyword>
<dbReference type="GO" id="GO:0003676">
    <property type="term" value="F:nucleic acid binding"/>
    <property type="evidence" value="ECO:0007669"/>
    <property type="project" value="InterPro"/>
</dbReference>
<name>A0AAW1P7S3_9CHLO</name>
<gene>
    <name evidence="6" type="ORF">WJX73_003022</name>
</gene>
<evidence type="ECO:0000313" key="6">
    <source>
        <dbReference type="EMBL" id="KAK9809486.1"/>
    </source>
</evidence>
<dbReference type="InterPro" id="IPR018846">
    <property type="entry name" value="Beta-prop_RSE1/DDB1/CPSF1_1st"/>
</dbReference>
<evidence type="ECO:0000256" key="1">
    <source>
        <dbReference type="ARBA" id="ARBA00004123"/>
    </source>
</evidence>
<proteinExistence type="predicted"/>
<dbReference type="Gene3D" id="1.10.150.910">
    <property type="match status" value="1"/>
</dbReference>